<dbReference type="KEGG" id="fil:BN1229_v1_1542"/>
<dbReference type="EMBL" id="LN829119">
    <property type="protein sequence ID" value="CPR18071.1"/>
    <property type="molecule type" value="Genomic_DNA"/>
</dbReference>
<name>A0A0D6JE06_9HYPH</name>
<evidence type="ECO:0000313" key="1">
    <source>
        <dbReference type="EMBL" id="CPR18071.1"/>
    </source>
</evidence>
<sequence>MGSATRDKDGCKVTNGDFVILVSLPAFLTTDLAYRDVRAIESQIGTTLKVMGINDIGWIELEFTGDDGVLRTIWVEGEHLKRA</sequence>
<keyword evidence="2" id="KW-1185">Reference proteome</keyword>
<accession>A0A0D6JE06</accession>
<proteinExistence type="predicted"/>
<evidence type="ECO:0000313" key="2">
    <source>
        <dbReference type="Proteomes" id="UP000033187"/>
    </source>
</evidence>
<organism evidence="1 2">
    <name type="scientific">Candidatus Filomicrobium marinum</name>
    <dbReference type="NCBI Taxonomy" id="1608628"/>
    <lineage>
        <taxon>Bacteria</taxon>
        <taxon>Pseudomonadati</taxon>
        <taxon>Pseudomonadota</taxon>
        <taxon>Alphaproteobacteria</taxon>
        <taxon>Hyphomicrobiales</taxon>
        <taxon>Hyphomicrobiaceae</taxon>
        <taxon>Filomicrobium</taxon>
    </lineage>
</organism>
<dbReference type="KEGG" id="fiy:BN1229_v1_1544"/>
<protein>
    <submittedName>
        <fullName evidence="1">Uncharacterized protein</fullName>
    </submittedName>
</protein>
<dbReference type="Proteomes" id="UP000033187">
    <property type="component" value="Chromosome 1"/>
</dbReference>
<dbReference type="AlphaFoldDB" id="A0A0D6JE06"/>
<reference evidence="2" key="1">
    <citation type="submission" date="2015-02" db="EMBL/GenBank/DDBJ databases">
        <authorList>
            <person name="Chooi Y.-H."/>
        </authorList>
    </citation>
    <scope>NUCLEOTIDE SEQUENCE [LARGE SCALE GENOMIC DNA]</scope>
    <source>
        <strain evidence="2">strain Y</strain>
    </source>
</reference>
<gene>
    <name evidence="1" type="ORF">YBN1229_v1_1544</name>
</gene>